<feature type="transmembrane region" description="Helical" evidence="7">
    <location>
        <begin position="20"/>
        <end position="44"/>
    </location>
</feature>
<dbReference type="Gene3D" id="3.40.50.300">
    <property type="entry name" value="P-loop containing nucleotide triphosphate hydrolases"/>
    <property type="match status" value="1"/>
</dbReference>
<dbReference type="AlphaFoldDB" id="A0A7G1HX80"/>
<feature type="domain" description="ABC transporter" evidence="8">
    <location>
        <begin position="373"/>
        <end position="606"/>
    </location>
</feature>
<comment type="subcellular location">
    <subcellularLocation>
        <location evidence="1">Cell membrane</location>
        <topology evidence="1">Multi-pass membrane protein</topology>
    </subcellularLocation>
</comment>
<dbReference type="Gene3D" id="1.20.1560.10">
    <property type="entry name" value="ABC transporter type 1, transmembrane domain"/>
    <property type="match status" value="1"/>
</dbReference>
<dbReference type="Pfam" id="PF00005">
    <property type="entry name" value="ABC_tran"/>
    <property type="match status" value="1"/>
</dbReference>
<dbReference type="GO" id="GO:0016887">
    <property type="term" value="F:ATP hydrolysis activity"/>
    <property type="evidence" value="ECO:0007669"/>
    <property type="project" value="InterPro"/>
</dbReference>
<keyword evidence="2 7" id="KW-0812">Transmembrane</keyword>
<feature type="transmembrane region" description="Helical" evidence="7">
    <location>
        <begin position="308"/>
        <end position="324"/>
    </location>
</feature>
<organism evidence="10 11">
    <name type="scientific">Coprobacter secundus subsp. similis</name>
    <dbReference type="NCBI Taxonomy" id="2751153"/>
    <lineage>
        <taxon>Bacteria</taxon>
        <taxon>Pseudomonadati</taxon>
        <taxon>Bacteroidota</taxon>
        <taxon>Bacteroidia</taxon>
        <taxon>Bacteroidales</taxon>
        <taxon>Barnesiellaceae</taxon>
        <taxon>Coprobacter</taxon>
    </lineage>
</organism>
<dbReference type="KEGG" id="copr:Cop2CBH44_26620"/>
<name>A0A7G1HX80_9BACT</name>
<keyword evidence="6 7" id="KW-0472">Membrane</keyword>
<dbReference type="SMART" id="SM00382">
    <property type="entry name" value="AAA"/>
    <property type="match status" value="1"/>
</dbReference>
<feature type="transmembrane region" description="Helical" evidence="7">
    <location>
        <begin position="56"/>
        <end position="78"/>
    </location>
</feature>
<dbReference type="SUPFAM" id="SSF52540">
    <property type="entry name" value="P-loop containing nucleoside triphosphate hydrolases"/>
    <property type="match status" value="1"/>
</dbReference>
<evidence type="ECO:0000259" key="8">
    <source>
        <dbReference type="PROSITE" id="PS50893"/>
    </source>
</evidence>
<evidence type="ECO:0000256" key="7">
    <source>
        <dbReference type="SAM" id="Phobius"/>
    </source>
</evidence>
<dbReference type="PROSITE" id="PS50893">
    <property type="entry name" value="ABC_TRANSPORTER_2"/>
    <property type="match status" value="1"/>
</dbReference>
<dbReference type="Proteomes" id="UP000594042">
    <property type="component" value="Chromosome"/>
</dbReference>
<keyword evidence="4 10" id="KW-0067">ATP-binding</keyword>
<keyword evidence="3" id="KW-0547">Nucleotide-binding</keyword>
<dbReference type="GO" id="GO:0005524">
    <property type="term" value="F:ATP binding"/>
    <property type="evidence" value="ECO:0007669"/>
    <property type="project" value="UniProtKB-KW"/>
</dbReference>
<sequence>MMKDFIKILMRFVPPYKKYLFLNIFFNILSTILSLFSFALLIPILEILFKIKESTYTYMEFGSASFKDVFVNNFYYYISQQINQYGGGSALMILGAGLVFMTFLKTGTSYLSSYFMIPIRSGVVRDIRNYVFKKVVSLPIGFFTTERKGDVMARMTGDVAEIENSIMSSLDMMFKNPIMIIVYLTTMFLLSWQLTLFVLILLPFSGYIMGKVGKTLKRSSFEAQQQWGTLMSQIEETLGGLRIIKAFNAEPKIKGRFFKANQRFFKLTNRISRRQALAHPMSEFLGTLTIAIVLWFGGSLILSGHSSITAASFIYYLVIFYSIINPAKEFSKAAYAVQKGLASMQRVDIILSAQNPIQDPEKPVVKQEMNRQIEYRNISFKYQTDWVLKNVSITIPKGQTVALVGQSGSGKSTMADLLPRFYDVEVGGIYIDDVNIKDMKVHDLRSMMGNVNQEAILFNDSFYNNITFGVENATMEQVIEAAKIANAHDFIIATEDGYNTNIGDRGCRLSGGQRQRISIARAILKNPPILILDEATSALDTESERLVQEALENLMRNRTTIVIAHRLSTIKDAHKIYVMHEGEIVESGTHSELMALNKYYKKLVDMQKV</sequence>
<dbReference type="CDD" id="cd03251">
    <property type="entry name" value="ABCC_MsbA"/>
    <property type="match status" value="1"/>
</dbReference>
<accession>A0A7G1HX80</accession>
<dbReference type="Pfam" id="PF00664">
    <property type="entry name" value="ABC_membrane"/>
    <property type="match status" value="1"/>
</dbReference>
<evidence type="ECO:0000256" key="2">
    <source>
        <dbReference type="ARBA" id="ARBA00022692"/>
    </source>
</evidence>
<dbReference type="GO" id="GO:0005886">
    <property type="term" value="C:plasma membrane"/>
    <property type="evidence" value="ECO:0007669"/>
    <property type="project" value="UniProtKB-SubCell"/>
</dbReference>
<dbReference type="InterPro" id="IPR036640">
    <property type="entry name" value="ABC1_TM_sf"/>
</dbReference>
<dbReference type="EMBL" id="AP023322">
    <property type="protein sequence ID" value="BCI64309.1"/>
    <property type="molecule type" value="Genomic_DNA"/>
</dbReference>
<proteinExistence type="predicted"/>
<evidence type="ECO:0000313" key="10">
    <source>
        <dbReference type="EMBL" id="BCI64309.1"/>
    </source>
</evidence>
<dbReference type="CDD" id="cd18552">
    <property type="entry name" value="ABC_6TM_MsbA_like"/>
    <property type="match status" value="1"/>
</dbReference>
<dbReference type="InterPro" id="IPR003439">
    <property type="entry name" value="ABC_transporter-like_ATP-bd"/>
</dbReference>
<dbReference type="InterPro" id="IPR039421">
    <property type="entry name" value="Type_1_exporter"/>
</dbReference>
<feature type="domain" description="ABC transmembrane type-1" evidence="9">
    <location>
        <begin position="21"/>
        <end position="339"/>
    </location>
</feature>
<dbReference type="PANTHER" id="PTHR43394">
    <property type="entry name" value="ATP-DEPENDENT PERMEASE MDL1, MITOCHONDRIAL"/>
    <property type="match status" value="1"/>
</dbReference>
<evidence type="ECO:0000256" key="3">
    <source>
        <dbReference type="ARBA" id="ARBA00022741"/>
    </source>
</evidence>
<dbReference type="SUPFAM" id="SSF90123">
    <property type="entry name" value="ABC transporter transmembrane region"/>
    <property type="match status" value="1"/>
</dbReference>
<gene>
    <name evidence="10" type="ORF">Cop2CBH44_26620</name>
</gene>
<dbReference type="PROSITE" id="PS50929">
    <property type="entry name" value="ABC_TM1F"/>
    <property type="match status" value="1"/>
</dbReference>
<evidence type="ECO:0000256" key="6">
    <source>
        <dbReference type="ARBA" id="ARBA00023136"/>
    </source>
</evidence>
<dbReference type="GO" id="GO:0015421">
    <property type="term" value="F:ABC-type oligopeptide transporter activity"/>
    <property type="evidence" value="ECO:0007669"/>
    <property type="project" value="TreeGrafter"/>
</dbReference>
<reference evidence="11" key="1">
    <citation type="submission" date="2020-07" db="EMBL/GenBank/DDBJ databases">
        <title>Complete genome sequencing of Coprobacter sp. strain 2CBH44.</title>
        <authorList>
            <person name="Sakamoto M."/>
            <person name="Murakami T."/>
            <person name="Mori H."/>
        </authorList>
    </citation>
    <scope>NUCLEOTIDE SEQUENCE [LARGE SCALE GENOMIC DNA]</scope>
    <source>
        <strain evidence="11">2CBH44</strain>
    </source>
</reference>
<dbReference type="InterPro" id="IPR017871">
    <property type="entry name" value="ABC_transporter-like_CS"/>
</dbReference>
<evidence type="ECO:0000256" key="5">
    <source>
        <dbReference type="ARBA" id="ARBA00022989"/>
    </source>
</evidence>
<protein>
    <submittedName>
        <fullName evidence="10">ABC transporter ATP-binding protein</fullName>
    </submittedName>
</protein>
<evidence type="ECO:0000256" key="1">
    <source>
        <dbReference type="ARBA" id="ARBA00004651"/>
    </source>
</evidence>
<dbReference type="FunFam" id="3.40.50.300:FF:000218">
    <property type="entry name" value="Multidrug ABC transporter ATP-binding protein"/>
    <property type="match status" value="1"/>
</dbReference>
<keyword evidence="5 7" id="KW-1133">Transmembrane helix</keyword>
<evidence type="ECO:0000256" key="4">
    <source>
        <dbReference type="ARBA" id="ARBA00022840"/>
    </source>
</evidence>
<feature type="transmembrane region" description="Helical" evidence="7">
    <location>
        <begin position="180"/>
        <end position="208"/>
    </location>
</feature>
<feature type="transmembrane region" description="Helical" evidence="7">
    <location>
        <begin position="85"/>
        <end position="104"/>
    </location>
</feature>
<keyword evidence="11" id="KW-1185">Reference proteome</keyword>
<dbReference type="InterPro" id="IPR011527">
    <property type="entry name" value="ABC1_TM_dom"/>
</dbReference>
<evidence type="ECO:0000259" key="9">
    <source>
        <dbReference type="PROSITE" id="PS50929"/>
    </source>
</evidence>
<dbReference type="InterPro" id="IPR027417">
    <property type="entry name" value="P-loop_NTPase"/>
</dbReference>
<dbReference type="InterPro" id="IPR003593">
    <property type="entry name" value="AAA+_ATPase"/>
</dbReference>
<feature type="transmembrane region" description="Helical" evidence="7">
    <location>
        <begin position="284"/>
        <end position="302"/>
    </location>
</feature>
<dbReference type="PANTHER" id="PTHR43394:SF1">
    <property type="entry name" value="ATP-BINDING CASSETTE SUB-FAMILY B MEMBER 10, MITOCHONDRIAL"/>
    <property type="match status" value="1"/>
</dbReference>
<evidence type="ECO:0000313" key="11">
    <source>
        <dbReference type="Proteomes" id="UP000594042"/>
    </source>
</evidence>
<dbReference type="PROSITE" id="PS00211">
    <property type="entry name" value="ABC_TRANSPORTER_1"/>
    <property type="match status" value="1"/>
</dbReference>